<dbReference type="Pfam" id="PF05485">
    <property type="entry name" value="THAP"/>
    <property type="match status" value="1"/>
</dbReference>
<dbReference type="Pfam" id="PF00096">
    <property type="entry name" value="zf-C2H2"/>
    <property type="match status" value="4"/>
</dbReference>
<keyword evidence="6 9" id="KW-0238">DNA-binding</keyword>
<dbReference type="PROSITE" id="PS51915">
    <property type="entry name" value="ZAD"/>
    <property type="match status" value="1"/>
</dbReference>
<dbReference type="InterPro" id="IPR038441">
    <property type="entry name" value="THAP_Znf_sf"/>
</dbReference>
<dbReference type="PROSITE" id="PS50157">
    <property type="entry name" value="ZINC_FINGER_C2H2_2"/>
    <property type="match status" value="6"/>
</dbReference>
<accession>B4NKZ5</accession>
<dbReference type="FunFam" id="3.30.160.60:FF:000110">
    <property type="entry name" value="Zinc finger protein-like"/>
    <property type="match status" value="1"/>
</dbReference>
<dbReference type="GO" id="GO:0000978">
    <property type="term" value="F:RNA polymerase II cis-regulatory region sequence-specific DNA binding"/>
    <property type="evidence" value="ECO:0007669"/>
    <property type="project" value="TreeGrafter"/>
</dbReference>
<keyword evidence="2 10" id="KW-0479">Metal-binding</keyword>
<dbReference type="InterPro" id="IPR012934">
    <property type="entry name" value="Znf_AD"/>
</dbReference>
<feature type="binding site" evidence="10">
    <location>
        <position position="254"/>
    </location>
    <ligand>
        <name>Zn(2+)</name>
        <dbReference type="ChEBI" id="CHEBI:29105"/>
    </ligand>
</feature>
<dbReference type="GO" id="GO:0005634">
    <property type="term" value="C:nucleus"/>
    <property type="evidence" value="ECO:0007669"/>
    <property type="project" value="UniProtKB-SubCell"/>
</dbReference>
<dbReference type="SMART" id="SM00868">
    <property type="entry name" value="zf-AD"/>
    <property type="match status" value="1"/>
</dbReference>
<dbReference type="OrthoDB" id="4327074at2759"/>
<dbReference type="Pfam" id="PF07776">
    <property type="entry name" value="zf-AD"/>
    <property type="match status" value="1"/>
</dbReference>
<gene>
    <name evidence="15" type="primary">Dwil\GK14008</name>
    <name evidence="15" type="ORF">Dwil_GK14008</name>
</gene>
<evidence type="ECO:0000313" key="16">
    <source>
        <dbReference type="Proteomes" id="UP000007798"/>
    </source>
</evidence>
<reference evidence="15 16" key="1">
    <citation type="journal article" date="2007" name="Nature">
        <title>Evolution of genes and genomes on the Drosophila phylogeny.</title>
        <authorList>
            <consortium name="Drosophila 12 Genomes Consortium"/>
            <person name="Clark A.G."/>
            <person name="Eisen M.B."/>
            <person name="Smith D.R."/>
            <person name="Bergman C.M."/>
            <person name="Oliver B."/>
            <person name="Markow T.A."/>
            <person name="Kaufman T.C."/>
            <person name="Kellis M."/>
            <person name="Gelbart W."/>
            <person name="Iyer V.N."/>
            <person name="Pollard D.A."/>
            <person name="Sackton T.B."/>
            <person name="Larracuente A.M."/>
            <person name="Singh N.D."/>
            <person name="Abad J.P."/>
            <person name="Abt D.N."/>
            <person name="Adryan B."/>
            <person name="Aguade M."/>
            <person name="Akashi H."/>
            <person name="Anderson W.W."/>
            <person name="Aquadro C.F."/>
            <person name="Ardell D.H."/>
            <person name="Arguello R."/>
            <person name="Artieri C.G."/>
            <person name="Barbash D.A."/>
            <person name="Barker D."/>
            <person name="Barsanti P."/>
            <person name="Batterham P."/>
            <person name="Batzoglou S."/>
            <person name="Begun D."/>
            <person name="Bhutkar A."/>
            <person name="Blanco E."/>
            <person name="Bosak S.A."/>
            <person name="Bradley R.K."/>
            <person name="Brand A.D."/>
            <person name="Brent M.R."/>
            <person name="Brooks A.N."/>
            <person name="Brown R.H."/>
            <person name="Butlin R.K."/>
            <person name="Caggese C."/>
            <person name="Calvi B.R."/>
            <person name="Bernardo de Carvalho A."/>
            <person name="Caspi A."/>
            <person name="Castrezana S."/>
            <person name="Celniker S.E."/>
            <person name="Chang J.L."/>
            <person name="Chapple C."/>
            <person name="Chatterji S."/>
            <person name="Chinwalla A."/>
            <person name="Civetta A."/>
            <person name="Clifton S.W."/>
            <person name="Comeron J.M."/>
            <person name="Costello J.C."/>
            <person name="Coyne J.A."/>
            <person name="Daub J."/>
            <person name="David R.G."/>
            <person name="Delcher A.L."/>
            <person name="Delehaunty K."/>
            <person name="Do C.B."/>
            <person name="Ebling H."/>
            <person name="Edwards K."/>
            <person name="Eickbush T."/>
            <person name="Evans J.D."/>
            <person name="Filipski A."/>
            <person name="Findeiss S."/>
            <person name="Freyhult E."/>
            <person name="Fulton L."/>
            <person name="Fulton R."/>
            <person name="Garcia A.C."/>
            <person name="Gardiner A."/>
            <person name="Garfield D.A."/>
            <person name="Garvin B.E."/>
            <person name="Gibson G."/>
            <person name="Gilbert D."/>
            <person name="Gnerre S."/>
            <person name="Godfrey J."/>
            <person name="Good R."/>
            <person name="Gotea V."/>
            <person name="Gravely B."/>
            <person name="Greenberg A.J."/>
            <person name="Griffiths-Jones S."/>
            <person name="Gross S."/>
            <person name="Guigo R."/>
            <person name="Gustafson E.A."/>
            <person name="Haerty W."/>
            <person name="Hahn M.W."/>
            <person name="Halligan D.L."/>
            <person name="Halpern A.L."/>
            <person name="Halter G.M."/>
            <person name="Han M.V."/>
            <person name="Heger A."/>
            <person name="Hillier L."/>
            <person name="Hinrichs A.S."/>
            <person name="Holmes I."/>
            <person name="Hoskins R.A."/>
            <person name="Hubisz M.J."/>
            <person name="Hultmark D."/>
            <person name="Huntley M.A."/>
            <person name="Jaffe D.B."/>
            <person name="Jagadeeshan S."/>
            <person name="Jeck W.R."/>
            <person name="Johnson J."/>
            <person name="Jones C.D."/>
            <person name="Jordan W.C."/>
            <person name="Karpen G.H."/>
            <person name="Kataoka E."/>
            <person name="Keightley P.D."/>
            <person name="Kheradpour P."/>
            <person name="Kirkness E.F."/>
            <person name="Koerich L.B."/>
            <person name="Kristiansen K."/>
            <person name="Kudrna D."/>
            <person name="Kulathinal R.J."/>
            <person name="Kumar S."/>
            <person name="Kwok R."/>
            <person name="Lander E."/>
            <person name="Langley C.H."/>
            <person name="Lapoint R."/>
            <person name="Lazzaro B.P."/>
            <person name="Lee S.J."/>
            <person name="Levesque L."/>
            <person name="Li R."/>
            <person name="Lin C.F."/>
            <person name="Lin M.F."/>
            <person name="Lindblad-Toh K."/>
            <person name="Llopart A."/>
            <person name="Long M."/>
            <person name="Low L."/>
            <person name="Lozovsky E."/>
            <person name="Lu J."/>
            <person name="Luo M."/>
            <person name="Machado C.A."/>
            <person name="Makalowski W."/>
            <person name="Marzo M."/>
            <person name="Matsuda M."/>
            <person name="Matzkin L."/>
            <person name="McAllister B."/>
            <person name="McBride C.S."/>
            <person name="McKernan B."/>
            <person name="McKernan K."/>
            <person name="Mendez-Lago M."/>
            <person name="Minx P."/>
            <person name="Mollenhauer M.U."/>
            <person name="Montooth K."/>
            <person name="Mount S.M."/>
            <person name="Mu X."/>
            <person name="Myers E."/>
            <person name="Negre B."/>
            <person name="Newfeld S."/>
            <person name="Nielsen R."/>
            <person name="Noor M.A."/>
            <person name="O'Grady P."/>
            <person name="Pachter L."/>
            <person name="Papaceit M."/>
            <person name="Parisi M.J."/>
            <person name="Parisi M."/>
            <person name="Parts L."/>
            <person name="Pedersen J.S."/>
            <person name="Pesole G."/>
            <person name="Phillippy A.M."/>
            <person name="Ponting C.P."/>
            <person name="Pop M."/>
            <person name="Porcelli D."/>
            <person name="Powell J.R."/>
            <person name="Prohaska S."/>
            <person name="Pruitt K."/>
            <person name="Puig M."/>
            <person name="Quesneville H."/>
            <person name="Ram K.R."/>
            <person name="Rand D."/>
            <person name="Rasmussen M.D."/>
            <person name="Reed L.K."/>
            <person name="Reenan R."/>
            <person name="Reily A."/>
            <person name="Remington K.A."/>
            <person name="Rieger T.T."/>
            <person name="Ritchie M.G."/>
            <person name="Robin C."/>
            <person name="Rogers Y.H."/>
            <person name="Rohde C."/>
            <person name="Rozas J."/>
            <person name="Rubenfield M.J."/>
            <person name="Ruiz A."/>
            <person name="Russo S."/>
            <person name="Salzberg S.L."/>
            <person name="Sanchez-Gracia A."/>
            <person name="Saranga D.J."/>
            <person name="Sato H."/>
            <person name="Schaeffer S.W."/>
            <person name="Schatz M.C."/>
            <person name="Schlenke T."/>
            <person name="Schwartz R."/>
            <person name="Segarra C."/>
            <person name="Singh R.S."/>
            <person name="Sirot L."/>
            <person name="Sirota M."/>
            <person name="Sisneros N.B."/>
            <person name="Smith C.D."/>
            <person name="Smith T.F."/>
            <person name="Spieth J."/>
            <person name="Stage D.E."/>
            <person name="Stark A."/>
            <person name="Stephan W."/>
            <person name="Strausberg R.L."/>
            <person name="Strempel S."/>
            <person name="Sturgill D."/>
            <person name="Sutton G."/>
            <person name="Sutton G.G."/>
            <person name="Tao W."/>
            <person name="Teichmann S."/>
            <person name="Tobari Y.N."/>
            <person name="Tomimura Y."/>
            <person name="Tsolas J.M."/>
            <person name="Valente V.L."/>
            <person name="Venter E."/>
            <person name="Venter J.C."/>
            <person name="Vicario S."/>
            <person name="Vieira F.G."/>
            <person name="Vilella A.J."/>
            <person name="Villasante A."/>
            <person name="Walenz B."/>
            <person name="Wang J."/>
            <person name="Wasserman M."/>
            <person name="Watts T."/>
            <person name="Wilson D."/>
            <person name="Wilson R.K."/>
            <person name="Wing R.A."/>
            <person name="Wolfner M.F."/>
            <person name="Wong A."/>
            <person name="Wong G.K."/>
            <person name="Wu C.I."/>
            <person name="Wu G."/>
            <person name="Yamamoto D."/>
            <person name="Yang H.P."/>
            <person name="Yang S.P."/>
            <person name="Yorke J.A."/>
            <person name="Yoshida K."/>
            <person name="Zdobnov E."/>
            <person name="Zhang P."/>
            <person name="Zhang Y."/>
            <person name="Zimin A.V."/>
            <person name="Baldwin J."/>
            <person name="Abdouelleil A."/>
            <person name="Abdulkadir J."/>
            <person name="Abebe A."/>
            <person name="Abera B."/>
            <person name="Abreu J."/>
            <person name="Acer S.C."/>
            <person name="Aftuck L."/>
            <person name="Alexander A."/>
            <person name="An P."/>
            <person name="Anderson E."/>
            <person name="Anderson S."/>
            <person name="Arachi H."/>
            <person name="Azer M."/>
            <person name="Bachantsang P."/>
            <person name="Barry A."/>
            <person name="Bayul T."/>
            <person name="Berlin A."/>
            <person name="Bessette D."/>
            <person name="Bloom T."/>
            <person name="Blye J."/>
            <person name="Boguslavskiy L."/>
            <person name="Bonnet C."/>
            <person name="Boukhgalter B."/>
            <person name="Bourzgui I."/>
            <person name="Brown A."/>
            <person name="Cahill P."/>
            <person name="Channer S."/>
            <person name="Cheshatsang Y."/>
            <person name="Chuda L."/>
            <person name="Citroen M."/>
            <person name="Collymore A."/>
            <person name="Cooke P."/>
            <person name="Costello M."/>
            <person name="D'Aco K."/>
            <person name="Daza R."/>
            <person name="De Haan G."/>
            <person name="DeGray S."/>
            <person name="DeMaso C."/>
            <person name="Dhargay N."/>
            <person name="Dooley K."/>
            <person name="Dooley E."/>
            <person name="Doricent M."/>
            <person name="Dorje P."/>
            <person name="Dorjee K."/>
            <person name="Dupes A."/>
            <person name="Elong R."/>
            <person name="Falk J."/>
            <person name="Farina A."/>
            <person name="Faro S."/>
            <person name="Ferguson D."/>
            <person name="Fisher S."/>
            <person name="Foley C.D."/>
            <person name="Franke A."/>
            <person name="Friedrich D."/>
            <person name="Gadbois L."/>
            <person name="Gearin G."/>
            <person name="Gearin C.R."/>
            <person name="Giannoukos G."/>
            <person name="Goode T."/>
            <person name="Graham J."/>
            <person name="Grandbois E."/>
            <person name="Grewal S."/>
            <person name="Gyaltsen K."/>
            <person name="Hafez N."/>
            <person name="Hagos B."/>
            <person name="Hall J."/>
            <person name="Henson C."/>
            <person name="Hollinger A."/>
            <person name="Honan T."/>
            <person name="Huard M.D."/>
            <person name="Hughes L."/>
            <person name="Hurhula B."/>
            <person name="Husby M.E."/>
            <person name="Kamat A."/>
            <person name="Kanga B."/>
            <person name="Kashin S."/>
            <person name="Khazanovich D."/>
            <person name="Kisner P."/>
            <person name="Lance K."/>
            <person name="Lara M."/>
            <person name="Lee W."/>
            <person name="Lennon N."/>
            <person name="Letendre F."/>
            <person name="LeVine R."/>
            <person name="Lipovsky A."/>
            <person name="Liu X."/>
            <person name="Liu J."/>
            <person name="Liu S."/>
            <person name="Lokyitsang T."/>
            <person name="Lokyitsang Y."/>
            <person name="Lubonja R."/>
            <person name="Lui A."/>
            <person name="MacDonald P."/>
            <person name="Magnisalis V."/>
            <person name="Maru K."/>
            <person name="Matthews C."/>
            <person name="McCusker W."/>
            <person name="McDonough S."/>
            <person name="Mehta T."/>
            <person name="Meldrim J."/>
            <person name="Meneus L."/>
            <person name="Mihai O."/>
            <person name="Mihalev A."/>
            <person name="Mihova T."/>
            <person name="Mittelman R."/>
            <person name="Mlenga V."/>
            <person name="Montmayeur A."/>
            <person name="Mulrain L."/>
            <person name="Navidi A."/>
            <person name="Naylor J."/>
            <person name="Negash T."/>
            <person name="Nguyen T."/>
            <person name="Nguyen N."/>
            <person name="Nicol R."/>
            <person name="Norbu C."/>
            <person name="Norbu N."/>
            <person name="Novod N."/>
            <person name="O'Neill B."/>
            <person name="Osman S."/>
            <person name="Markiewicz E."/>
            <person name="Oyono O.L."/>
            <person name="Patti C."/>
            <person name="Phunkhang P."/>
            <person name="Pierre F."/>
            <person name="Priest M."/>
            <person name="Raghuraman S."/>
            <person name="Rege F."/>
            <person name="Reyes R."/>
            <person name="Rise C."/>
            <person name="Rogov P."/>
            <person name="Ross K."/>
            <person name="Ryan E."/>
            <person name="Settipalli S."/>
            <person name="Shea T."/>
            <person name="Sherpa N."/>
            <person name="Shi L."/>
            <person name="Shih D."/>
            <person name="Sparrow T."/>
            <person name="Spaulding J."/>
            <person name="Stalker J."/>
            <person name="Stange-Thomann N."/>
            <person name="Stavropoulos S."/>
            <person name="Stone C."/>
            <person name="Strader C."/>
            <person name="Tesfaye S."/>
            <person name="Thomson T."/>
            <person name="Thoulutsang Y."/>
            <person name="Thoulutsang D."/>
            <person name="Topham K."/>
            <person name="Topping I."/>
            <person name="Tsamla T."/>
            <person name="Vassiliev H."/>
            <person name="Vo A."/>
            <person name="Wangchuk T."/>
            <person name="Wangdi T."/>
            <person name="Weiand M."/>
            <person name="Wilkinson J."/>
            <person name="Wilson A."/>
            <person name="Yadav S."/>
            <person name="Young G."/>
            <person name="Yu Q."/>
            <person name="Zembek L."/>
            <person name="Zhong D."/>
            <person name="Zimmer A."/>
            <person name="Zwirko Z."/>
            <person name="Jaffe D.B."/>
            <person name="Alvarez P."/>
            <person name="Brockman W."/>
            <person name="Butler J."/>
            <person name="Chin C."/>
            <person name="Gnerre S."/>
            <person name="Grabherr M."/>
            <person name="Kleber M."/>
            <person name="Mauceli E."/>
            <person name="MacCallum I."/>
        </authorList>
    </citation>
    <scope>NUCLEOTIDE SEQUENCE [LARGE SCALE GENOMIC DNA]</scope>
    <source>
        <strain evidence="16">Tucson 14030-0811.24</strain>
    </source>
</reference>
<evidence type="ECO:0000256" key="9">
    <source>
        <dbReference type="PROSITE-ProRule" id="PRU00309"/>
    </source>
</evidence>
<dbReference type="AlphaFoldDB" id="B4NKZ5"/>
<keyword evidence="7" id="KW-0539">Nucleus</keyword>
<dbReference type="Gene3D" id="3.30.160.60">
    <property type="entry name" value="Classic Zinc Finger"/>
    <property type="match status" value="6"/>
</dbReference>
<evidence type="ECO:0000256" key="4">
    <source>
        <dbReference type="ARBA" id="ARBA00022771"/>
    </source>
</evidence>
<feature type="domain" description="C2H2-type" evidence="12">
    <location>
        <begin position="543"/>
        <end position="565"/>
    </location>
</feature>
<evidence type="ECO:0000256" key="3">
    <source>
        <dbReference type="ARBA" id="ARBA00022737"/>
    </source>
</evidence>
<dbReference type="OMA" id="KRPLQCD"/>
<dbReference type="GO" id="GO:0008270">
    <property type="term" value="F:zinc ion binding"/>
    <property type="evidence" value="ECO:0007669"/>
    <property type="project" value="UniProtKB-UniRule"/>
</dbReference>
<keyword evidence="5 10" id="KW-0862">Zinc</keyword>
<dbReference type="FunFam" id="3.30.160.60:FF:000100">
    <property type="entry name" value="Zinc finger 45-like"/>
    <property type="match status" value="1"/>
</dbReference>
<evidence type="ECO:0000256" key="2">
    <source>
        <dbReference type="ARBA" id="ARBA00022723"/>
    </source>
</evidence>
<dbReference type="InParanoid" id="B4NKZ5"/>
<keyword evidence="16" id="KW-1185">Reference proteome</keyword>
<dbReference type="SMART" id="SM00692">
    <property type="entry name" value="DM3"/>
    <property type="match status" value="1"/>
</dbReference>
<feature type="domain" description="THAP-type" evidence="13">
    <location>
        <begin position="1"/>
        <end position="103"/>
    </location>
</feature>
<evidence type="ECO:0000256" key="6">
    <source>
        <dbReference type="ARBA" id="ARBA00023125"/>
    </source>
</evidence>
<dbReference type="SUPFAM" id="SSF57667">
    <property type="entry name" value="beta-beta-alpha zinc fingers"/>
    <property type="match status" value="4"/>
</dbReference>
<dbReference type="HOGENOM" id="CLU_002678_94_3_1"/>
<dbReference type="SMART" id="SM00355">
    <property type="entry name" value="ZnF_C2H2"/>
    <property type="match status" value="7"/>
</dbReference>
<dbReference type="Gene3D" id="6.20.210.20">
    <property type="entry name" value="THAP domain"/>
    <property type="match status" value="1"/>
</dbReference>
<dbReference type="KEGG" id="dwi:6650436"/>
<feature type="binding site" evidence="10">
    <location>
        <position position="204"/>
    </location>
    <ligand>
        <name>Zn(2+)</name>
        <dbReference type="ChEBI" id="CHEBI:29105"/>
    </ligand>
</feature>
<keyword evidence="3" id="KW-0677">Repeat</keyword>
<evidence type="ECO:0000256" key="1">
    <source>
        <dbReference type="ARBA" id="ARBA00004123"/>
    </source>
</evidence>
<organism evidence="15 16">
    <name type="scientific">Drosophila willistoni</name>
    <name type="common">Fruit fly</name>
    <dbReference type="NCBI Taxonomy" id="7260"/>
    <lineage>
        <taxon>Eukaryota</taxon>
        <taxon>Metazoa</taxon>
        <taxon>Ecdysozoa</taxon>
        <taxon>Arthropoda</taxon>
        <taxon>Hexapoda</taxon>
        <taxon>Insecta</taxon>
        <taxon>Pterygota</taxon>
        <taxon>Neoptera</taxon>
        <taxon>Endopterygota</taxon>
        <taxon>Diptera</taxon>
        <taxon>Brachycera</taxon>
        <taxon>Muscomorpha</taxon>
        <taxon>Ephydroidea</taxon>
        <taxon>Drosophilidae</taxon>
        <taxon>Drosophila</taxon>
        <taxon>Sophophora</taxon>
    </lineage>
</organism>
<dbReference type="PANTHER" id="PTHR24390">
    <property type="entry name" value="ZINC FINGER PROTEIN"/>
    <property type="match status" value="1"/>
</dbReference>
<dbReference type="InterPro" id="IPR006612">
    <property type="entry name" value="THAP_Znf"/>
</dbReference>
<evidence type="ECO:0000256" key="7">
    <source>
        <dbReference type="ARBA" id="ARBA00023242"/>
    </source>
</evidence>
<dbReference type="InterPro" id="IPR013087">
    <property type="entry name" value="Znf_C2H2_type"/>
</dbReference>
<feature type="domain" description="C2H2-type" evidence="12">
    <location>
        <begin position="438"/>
        <end position="466"/>
    </location>
</feature>
<dbReference type="PhylomeDB" id="B4NKZ5"/>
<feature type="compositionally biased region" description="Basic and acidic residues" evidence="11">
    <location>
        <begin position="390"/>
        <end position="399"/>
    </location>
</feature>
<dbReference type="GO" id="GO:0003700">
    <property type="term" value="F:DNA-binding transcription factor activity"/>
    <property type="evidence" value="ECO:0007669"/>
    <property type="project" value="TreeGrafter"/>
</dbReference>
<evidence type="ECO:0000256" key="5">
    <source>
        <dbReference type="ARBA" id="ARBA00022833"/>
    </source>
</evidence>
<feature type="domain" description="C2H2-type" evidence="12">
    <location>
        <begin position="467"/>
        <end position="495"/>
    </location>
</feature>
<feature type="compositionally biased region" description="Polar residues" evidence="11">
    <location>
        <begin position="363"/>
        <end position="374"/>
    </location>
</feature>
<feature type="domain" description="C2H2-type" evidence="12">
    <location>
        <begin position="410"/>
        <end position="437"/>
    </location>
</feature>
<dbReference type="PANTHER" id="PTHR24390:SF79">
    <property type="entry name" value="ASPARAGINE-RICH ZINC FINGER PROTEIN AZF1"/>
    <property type="match status" value="1"/>
</dbReference>
<dbReference type="EMBL" id="CH964272">
    <property type="protein sequence ID" value="EDW84198.1"/>
    <property type="molecule type" value="Genomic_DNA"/>
</dbReference>
<feature type="domain" description="C2H2-type" evidence="12">
    <location>
        <begin position="570"/>
        <end position="597"/>
    </location>
</feature>
<evidence type="ECO:0000313" key="15">
    <source>
        <dbReference type="EMBL" id="EDW84198.1"/>
    </source>
</evidence>
<evidence type="ECO:0000256" key="11">
    <source>
        <dbReference type="SAM" id="MobiDB-lite"/>
    </source>
</evidence>
<feature type="binding site" evidence="10">
    <location>
        <position position="251"/>
    </location>
    <ligand>
        <name>Zn(2+)</name>
        <dbReference type="ChEBI" id="CHEBI:29105"/>
    </ligand>
</feature>
<dbReference type="eggNOG" id="KOG1721">
    <property type="taxonomic scope" value="Eukaryota"/>
</dbReference>
<evidence type="ECO:0000256" key="10">
    <source>
        <dbReference type="PROSITE-ProRule" id="PRU01263"/>
    </source>
</evidence>
<dbReference type="Proteomes" id="UP000007798">
    <property type="component" value="Unassembled WGS sequence"/>
</dbReference>
<proteinExistence type="predicted"/>
<evidence type="ECO:0000256" key="8">
    <source>
        <dbReference type="PROSITE-ProRule" id="PRU00042"/>
    </source>
</evidence>
<feature type="compositionally biased region" description="Basic and acidic residues" evidence="11">
    <location>
        <begin position="103"/>
        <end position="123"/>
    </location>
</feature>
<feature type="domain" description="C2H2-type" evidence="12">
    <location>
        <begin position="515"/>
        <end position="542"/>
    </location>
</feature>
<evidence type="ECO:0000259" key="13">
    <source>
        <dbReference type="PROSITE" id="PS50950"/>
    </source>
</evidence>
<dbReference type="PROSITE" id="PS50950">
    <property type="entry name" value="ZF_THAP"/>
    <property type="match status" value="1"/>
</dbReference>
<dbReference type="SMR" id="B4NKZ5"/>
<dbReference type="GO" id="GO:0006357">
    <property type="term" value="P:regulation of transcription by RNA polymerase II"/>
    <property type="evidence" value="ECO:0007669"/>
    <property type="project" value="TreeGrafter"/>
</dbReference>
<protein>
    <recommendedName>
        <fullName evidence="17">Protein krueppel</fullName>
    </recommendedName>
</protein>
<dbReference type="SMART" id="SM00980">
    <property type="entry name" value="THAP"/>
    <property type="match status" value="1"/>
</dbReference>
<feature type="domain" description="ZAD" evidence="14">
    <location>
        <begin position="202"/>
        <end position="278"/>
    </location>
</feature>
<comment type="subcellular location">
    <subcellularLocation>
        <location evidence="1">Nucleus</location>
    </subcellularLocation>
</comment>
<sequence>MRCCVFNCSNVLPSRNKSKNGQTHSPDGQETPSRPLSFFNFPKCPDAVKQWVTFCRNKNVLKLKNPIVCSEHFRDEDIQGSLQFEMGLCKRRTLKPGAVPCINKHDESESEKARKERSQRRENKKLVDELIAEAEAMAKAPVDIVPTPSYVRNTTGLASAPDFVSSNNNEKVVTAPQIKIESDPLTTDDVRDDVEIKDKPLIPCRTCGKQFVADNEFKDLKVKDNQVLLFHIEAITGVWINCPESLPHHMCGKCVDNLRRAVEFRENCIRTEVKLNQVAEEVDEASGIECAYENVVYAETDDHLDDLPYEEVIVEETQPTLMSNDDPKSIALGNQIFENLLNEYSGDPELVKEVESTRRKSPLTKSTTIKSNVKTKSKDNKQTKPLGPKRTKEERNRIRREQIRAKPPSFVCDQCGLIFKLACNLQMHMLRHSRTMNYSCPECPRKFYDSYTRNIHVRVRHNDEKPYSCKYCSESFKASYQRQHHEKQVHNAAPRIIIHRLNVKPKAQPAKAERHYCTLCDKSYTHKYALAWHMNIHTGARPYKCKHCEKAFSEPAKAKRHEMTHDKRPLQCDVCLKGFFVRQKLKDHQLTHTGERPYKCDLCDVRFRYKHNANTHRISKMHKENLNKLENGDKPQLEEQEQQAEAVLIDPSINLVRVCDISEAEQLIFVESNEN</sequence>
<dbReference type="FunCoup" id="B4NKZ5">
    <property type="interactions" value="476"/>
</dbReference>
<feature type="region of interest" description="Disordered" evidence="11">
    <location>
        <begin position="354"/>
        <end position="399"/>
    </location>
</feature>
<feature type="region of interest" description="Disordered" evidence="11">
    <location>
        <begin position="100"/>
        <end position="123"/>
    </location>
</feature>
<dbReference type="InterPro" id="IPR036236">
    <property type="entry name" value="Znf_C2H2_sf"/>
</dbReference>
<evidence type="ECO:0000259" key="14">
    <source>
        <dbReference type="PROSITE" id="PS51915"/>
    </source>
</evidence>
<keyword evidence="4 8" id="KW-0863">Zinc-finger</keyword>
<dbReference type="SUPFAM" id="SSF57716">
    <property type="entry name" value="Glucocorticoid receptor-like (DNA-binding domain)"/>
    <property type="match status" value="2"/>
</dbReference>
<dbReference type="PROSITE" id="PS00028">
    <property type="entry name" value="ZINC_FINGER_C2H2_1"/>
    <property type="match status" value="7"/>
</dbReference>
<name>B4NKZ5_DROWI</name>
<evidence type="ECO:0000259" key="12">
    <source>
        <dbReference type="PROSITE" id="PS50157"/>
    </source>
</evidence>
<evidence type="ECO:0008006" key="17">
    <source>
        <dbReference type="Google" id="ProtNLM"/>
    </source>
</evidence>
<feature type="binding site" evidence="10">
    <location>
        <position position="207"/>
    </location>
    <ligand>
        <name>Zn(2+)</name>
        <dbReference type="ChEBI" id="CHEBI:29105"/>
    </ligand>
</feature>